<dbReference type="GO" id="GO:0016020">
    <property type="term" value="C:membrane"/>
    <property type="evidence" value="ECO:0007669"/>
    <property type="project" value="UniProtKB-SubCell"/>
</dbReference>
<evidence type="ECO:0000256" key="1">
    <source>
        <dbReference type="ARBA" id="ARBA00004141"/>
    </source>
</evidence>
<keyword evidence="8" id="KW-1185">Reference proteome</keyword>
<comment type="subcellular location">
    <subcellularLocation>
        <location evidence="1">Membrane</location>
        <topology evidence="1">Multi-pass membrane protein</topology>
    </subcellularLocation>
</comment>
<dbReference type="Proteomes" id="UP000655588">
    <property type="component" value="Unassembled WGS sequence"/>
</dbReference>
<organism evidence="7 8">
    <name type="scientific">Frieseomelitta varia</name>
    <dbReference type="NCBI Taxonomy" id="561572"/>
    <lineage>
        <taxon>Eukaryota</taxon>
        <taxon>Metazoa</taxon>
        <taxon>Ecdysozoa</taxon>
        <taxon>Arthropoda</taxon>
        <taxon>Hexapoda</taxon>
        <taxon>Insecta</taxon>
        <taxon>Pterygota</taxon>
        <taxon>Neoptera</taxon>
        <taxon>Endopterygota</taxon>
        <taxon>Hymenoptera</taxon>
        <taxon>Apocrita</taxon>
        <taxon>Aculeata</taxon>
        <taxon>Apoidea</taxon>
        <taxon>Anthophila</taxon>
        <taxon>Apidae</taxon>
        <taxon>Frieseomelitta</taxon>
    </lineage>
</organism>
<sequence length="123" mass="14126">MEIFYRFVSNEHDNSIFRQISTIIEKDGSVGFYRGVSANLISAVCGSLILVTYDIIKERFNQLMEPKSDGEKCHKNQRDKTTIEIAVDIVLSKWRQSPCFTLIGKTRVWKSQFTSHIRPVGIV</sequence>
<evidence type="ECO:0000256" key="3">
    <source>
        <dbReference type="ARBA" id="ARBA00022692"/>
    </source>
</evidence>
<proteinExistence type="inferred from homology"/>
<reference evidence="7" key="1">
    <citation type="submission" date="2019-11" db="EMBL/GenBank/DDBJ databases">
        <title>The nuclear and mitochondrial genomes of Frieseomelitta varia - a highly eusocial stingless bee (Meliponini) with a permanently sterile worker caste.</title>
        <authorList>
            <person name="Freitas F.C.P."/>
            <person name="Lourenco A.P."/>
            <person name="Nunes F.M.F."/>
            <person name="Paschoal A.R."/>
            <person name="Abreu F.C.P."/>
            <person name="Barbin F.O."/>
            <person name="Bataglia L."/>
            <person name="Cardoso-Junior C.A.M."/>
            <person name="Cervoni M.S."/>
            <person name="Silva S.R."/>
            <person name="Dalarmi F."/>
            <person name="Del Lama M.A."/>
            <person name="Depintor T.S."/>
            <person name="Ferreira K.M."/>
            <person name="Goria P.S."/>
            <person name="Jaskot M.C."/>
            <person name="Lago D.C."/>
            <person name="Luna-Lucena D."/>
            <person name="Moda L.M."/>
            <person name="Nascimento L."/>
            <person name="Pedrino M."/>
            <person name="Rabico F.O."/>
            <person name="Sanches F.C."/>
            <person name="Santos D.E."/>
            <person name="Santos C.G."/>
            <person name="Vieira J."/>
            <person name="Lopes T.F."/>
            <person name="Barchuk A.R."/>
            <person name="Hartfelder K."/>
            <person name="Simoes Z.L.P."/>
            <person name="Bitondi M.M.G."/>
            <person name="Pinheiro D.G."/>
        </authorList>
    </citation>
    <scope>NUCLEOTIDE SEQUENCE</scope>
    <source>
        <strain evidence="7">USP_RPSP 00005682</strain>
        <tissue evidence="7">Whole individual</tissue>
    </source>
</reference>
<dbReference type="InterPro" id="IPR018108">
    <property type="entry name" value="MCP_transmembrane"/>
</dbReference>
<name>A0A833VUS6_9HYME</name>
<keyword evidence="3 5" id="KW-0812">Transmembrane</keyword>
<feature type="repeat" description="Solcar" evidence="5">
    <location>
        <begin position="1"/>
        <end position="59"/>
    </location>
</feature>
<evidence type="ECO:0000256" key="6">
    <source>
        <dbReference type="RuleBase" id="RU000488"/>
    </source>
</evidence>
<keyword evidence="6" id="KW-0813">Transport</keyword>
<dbReference type="PROSITE" id="PS50920">
    <property type="entry name" value="SOLCAR"/>
    <property type="match status" value="1"/>
</dbReference>
<dbReference type="EMBL" id="WNWW01000898">
    <property type="protein sequence ID" value="KAF3421019.1"/>
    <property type="molecule type" value="Genomic_DNA"/>
</dbReference>
<accession>A0A833VUS6</accession>
<comment type="similarity">
    <text evidence="2 6">Belongs to the mitochondrial carrier (TC 2.A.29) family.</text>
</comment>
<evidence type="ECO:0000313" key="8">
    <source>
        <dbReference type="Proteomes" id="UP000655588"/>
    </source>
</evidence>
<evidence type="ECO:0000256" key="5">
    <source>
        <dbReference type="PROSITE-ProRule" id="PRU00282"/>
    </source>
</evidence>
<keyword evidence="4 5" id="KW-0472">Membrane</keyword>
<dbReference type="AlphaFoldDB" id="A0A833VUS6"/>
<dbReference type="Pfam" id="PF00153">
    <property type="entry name" value="Mito_carr"/>
    <property type="match status" value="1"/>
</dbReference>
<evidence type="ECO:0008006" key="9">
    <source>
        <dbReference type="Google" id="ProtNLM"/>
    </source>
</evidence>
<dbReference type="SUPFAM" id="SSF103506">
    <property type="entry name" value="Mitochondrial carrier"/>
    <property type="match status" value="1"/>
</dbReference>
<protein>
    <recommendedName>
        <fullName evidence="9">ADP,ATP carrier protein</fullName>
    </recommendedName>
</protein>
<dbReference type="Gene3D" id="1.50.40.10">
    <property type="entry name" value="Mitochondrial carrier domain"/>
    <property type="match status" value="1"/>
</dbReference>
<evidence type="ECO:0000313" key="7">
    <source>
        <dbReference type="EMBL" id="KAF3421019.1"/>
    </source>
</evidence>
<gene>
    <name evidence="7" type="ORF">E2986_13036</name>
</gene>
<evidence type="ECO:0000256" key="2">
    <source>
        <dbReference type="ARBA" id="ARBA00006375"/>
    </source>
</evidence>
<dbReference type="InterPro" id="IPR023395">
    <property type="entry name" value="MCP_dom_sf"/>
</dbReference>
<comment type="caution">
    <text evidence="7">The sequence shown here is derived from an EMBL/GenBank/DDBJ whole genome shotgun (WGS) entry which is preliminary data.</text>
</comment>
<evidence type="ECO:0000256" key="4">
    <source>
        <dbReference type="ARBA" id="ARBA00023136"/>
    </source>
</evidence>